<dbReference type="NCBIfam" id="NF038128">
    <property type="entry name" value="choice_anch_J"/>
    <property type="match status" value="1"/>
</dbReference>
<evidence type="ECO:0000259" key="1">
    <source>
        <dbReference type="Pfam" id="PF18942"/>
    </source>
</evidence>
<dbReference type="Gene3D" id="2.60.120.200">
    <property type="match status" value="1"/>
</dbReference>
<gene>
    <name evidence="2" type="ORF">HC175_08200</name>
</gene>
<dbReference type="RefSeq" id="WP_209309957.1">
    <property type="nucleotide sequence ID" value="NZ_JAAVJR010000004.1"/>
</dbReference>
<comment type="caution">
    <text evidence="2">The sequence shown here is derived from an EMBL/GenBank/DDBJ whole genome shotgun (WGS) entry which is preliminary data.</text>
</comment>
<dbReference type="InterPro" id="IPR043744">
    <property type="entry name" value="DUF5689"/>
</dbReference>
<evidence type="ECO:0000313" key="3">
    <source>
        <dbReference type="Proteomes" id="UP000703674"/>
    </source>
</evidence>
<proteinExistence type="predicted"/>
<organism evidence="2 3">
    <name type="scientific">Salinimicrobium oceani</name>
    <dbReference type="NCBI Taxonomy" id="2722702"/>
    <lineage>
        <taxon>Bacteria</taxon>
        <taxon>Pseudomonadati</taxon>
        <taxon>Bacteroidota</taxon>
        <taxon>Flavobacteriia</taxon>
        <taxon>Flavobacteriales</taxon>
        <taxon>Flavobacteriaceae</taxon>
        <taxon>Salinimicrobium</taxon>
    </lineage>
</organism>
<evidence type="ECO:0000313" key="2">
    <source>
        <dbReference type="EMBL" id="NJW52900.1"/>
    </source>
</evidence>
<dbReference type="Proteomes" id="UP000703674">
    <property type="component" value="Unassembled WGS sequence"/>
</dbReference>
<protein>
    <recommendedName>
        <fullName evidence="1">DUF5689 domain-containing protein</fullName>
    </recommendedName>
</protein>
<accession>A0ABX1CX81</accession>
<sequence>MKKLLLFPIFIIAAACSPEDEFSVPEAKLSADISTQVNTDLNAVLGLFYQQDGEVITFNEDLILEAYVVSSDEAGNFYKELVVQDKKVDPRAGLNIKINMASYYQFYNFGRKVYINLKGLSLGVANGVPALGTVQGKQIGNIPQSRIAYHLIRDTETATIVPKKITSSDFSDQLENLYVEIENVQFNKIHVDPANPFTYASEANDEFDGERMVESCGGDFPFILSTSTYADFRSLKLPQGSGNLRGILTRDYYDKFYTIYLNSSEDVNFSNNSRCDKMEFSCENVSLNGSKILFEEDFSNQKNNKPVEGKGWKNIVQEGSRPWEAYTATGANASLGRSARMRPSGSGDVRSISWLITPRINFDSSSGEVLSFKTSTSFANGSMLEVLFSNNWDGNEETLLRADWQILSAAYVANNNDFFGDWISSGLVDLSCASGKGYIAFKYIGSDLPYYNGVYELDDIKVSAE</sequence>
<dbReference type="EMBL" id="JAAVJR010000004">
    <property type="protein sequence ID" value="NJW52900.1"/>
    <property type="molecule type" value="Genomic_DNA"/>
</dbReference>
<name>A0ABX1CX81_9FLAO</name>
<reference evidence="2 3" key="1">
    <citation type="submission" date="2020-03" db="EMBL/GenBank/DDBJ databases">
        <title>Salinimicrobium sp. nov, isolated from SCS.</title>
        <authorList>
            <person name="Cao W.R."/>
        </authorList>
    </citation>
    <scope>NUCLEOTIDE SEQUENCE [LARGE SCALE GENOMIC DNA]</scope>
    <source>
        <strain evidence="3">J15B91</strain>
    </source>
</reference>
<dbReference type="PROSITE" id="PS51257">
    <property type="entry name" value="PROKAR_LIPOPROTEIN"/>
    <property type="match status" value="1"/>
</dbReference>
<dbReference type="Pfam" id="PF18942">
    <property type="entry name" value="DUF5689"/>
    <property type="match status" value="1"/>
</dbReference>
<keyword evidence="3" id="KW-1185">Reference proteome</keyword>
<feature type="domain" description="DUF5689" evidence="1">
    <location>
        <begin position="49"/>
        <end position="267"/>
    </location>
</feature>